<dbReference type="EMBL" id="BTCL01000003">
    <property type="protein sequence ID" value="GMK44246.1"/>
    <property type="molecule type" value="Genomic_DNA"/>
</dbReference>
<sequence>MFNYIMKQKEAYLIKIKCCMSRLFVITSVNTKKPQFMRPLMRYLRVLNKPVYRSSTSSSVQQA</sequence>
<keyword evidence="2" id="KW-1185">Reference proteome</keyword>
<dbReference type="Proteomes" id="UP001285921">
    <property type="component" value="Unassembled WGS sequence"/>
</dbReference>
<evidence type="ECO:0000313" key="1">
    <source>
        <dbReference type="EMBL" id="GMK44246.1"/>
    </source>
</evidence>
<evidence type="ECO:0000313" key="2">
    <source>
        <dbReference type="Proteomes" id="UP001285921"/>
    </source>
</evidence>
<name>A0ABQ6NGM5_9BACL</name>
<gene>
    <name evidence="1" type="ORF">PghCCS26_13730</name>
</gene>
<reference evidence="1 2" key="1">
    <citation type="submission" date="2023-05" db="EMBL/GenBank/DDBJ databases">
        <title>Draft genome of Paenibacillus sp. CCS26.</title>
        <authorList>
            <person name="Akita H."/>
            <person name="Shinto Y."/>
            <person name="Kimura Z."/>
        </authorList>
    </citation>
    <scope>NUCLEOTIDE SEQUENCE [LARGE SCALE GENOMIC DNA]</scope>
    <source>
        <strain evidence="1 2">CCS26</strain>
    </source>
</reference>
<organism evidence="1 2">
    <name type="scientific">Paenibacillus glycanilyticus</name>
    <dbReference type="NCBI Taxonomy" id="126569"/>
    <lineage>
        <taxon>Bacteria</taxon>
        <taxon>Bacillati</taxon>
        <taxon>Bacillota</taxon>
        <taxon>Bacilli</taxon>
        <taxon>Bacillales</taxon>
        <taxon>Paenibacillaceae</taxon>
        <taxon>Paenibacillus</taxon>
    </lineage>
</organism>
<comment type="caution">
    <text evidence="1">The sequence shown here is derived from an EMBL/GenBank/DDBJ whole genome shotgun (WGS) entry which is preliminary data.</text>
</comment>
<proteinExistence type="predicted"/>
<accession>A0ABQ6NGM5</accession>
<protein>
    <submittedName>
        <fullName evidence="1">Uncharacterized protein</fullName>
    </submittedName>
</protein>